<gene>
    <name evidence="3" type="ORF">YP76_19845</name>
</gene>
<feature type="transmembrane region" description="Helical" evidence="2">
    <location>
        <begin position="63"/>
        <end position="81"/>
    </location>
</feature>
<evidence type="ECO:0000313" key="3">
    <source>
        <dbReference type="EMBL" id="KKW90265.1"/>
    </source>
</evidence>
<reference evidence="3 4" key="1">
    <citation type="submission" date="2015-04" db="EMBL/GenBank/DDBJ databases">
        <title>Genome sequence of aromatic hydrocarbons-degrading Sphingobium chungbukense DJ77.</title>
        <authorList>
            <person name="Kim Y.-C."/>
            <person name="Chae J.-C."/>
        </authorList>
    </citation>
    <scope>NUCLEOTIDE SEQUENCE [LARGE SCALE GENOMIC DNA]</scope>
    <source>
        <strain evidence="3 4">DJ77</strain>
    </source>
</reference>
<evidence type="ECO:0000256" key="1">
    <source>
        <dbReference type="SAM" id="MobiDB-lite"/>
    </source>
</evidence>
<keyword evidence="2" id="KW-0812">Transmembrane</keyword>
<evidence type="ECO:0000313" key="4">
    <source>
        <dbReference type="Proteomes" id="UP000033874"/>
    </source>
</evidence>
<keyword evidence="4" id="KW-1185">Reference proteome</keyword>
<dbReference type="AlphaFoldDB" id="A0A0M3AK99"/>
<keyword evidence="2" id="KW-1133">Transmembrane helix</keyword>
<organism evidence="3 4">
    <name type="scientific">Sphingobium chungbukense</name>
    <dbReference type="NCBI Taxonomy" id="56193"/>
    <lineage>
        <taxon>Bacteria</taxon>
        <taxon>Pseudomonadati</taxon>
        <taxon>Pseudomonadota</taxon>
        <taxon>Alphaproteobacteria</taxon>
        <taxon>Sphingomonadales</taxon>
        <taxon>Sphingomonadaceae</taxon>
        <taxon>Sphingobium</taxon>
    </lineage>
</organism>
<protein>
    <submittedName>
        <fullName evidence="3">Uncharacterized protein</fullName>
    </submittedName>
</protein>
<sequence length="179" mass="20092">MSDPTNRQASTLVRNPVLALPAVRALQALAPELRALLAVLLLDLRRDARERSEKNWKARKAFMAAYWSVVAVYAGHIAGALSNQQSGRRTPKMIVRQDGYPDLAARDWTEASDFYAARRDHSGLGASRFPDASVLLADIPVGRISYNGRIWPPTPWQRDMQPIHDNRIATPDRPQTRQL</sequence>
<comment type="caution">
    <text evidence="3">The sequence shown here is derived from an EMBL/GenBank/DDBJ whole genome shotgun (WGS) entry which is preliminary data.</text>
</comment>
<dbReference type="Proteomes" id="UP000033874">
    <property type="component" value="Unassembled WGS sequence"/>
</dbReference>
<evidence type="ECO:0000256" key="2">
    <source>
        <dbReference type="SAM" id="Phobius"/>
    </source>
</evidence>
<dbReference type="STRING" id="56193.YP76_19845"/>
<dbReference type="EMBL" id="LBIC01000010">
    <property type="protein sequence ID" value="KKW90265.1"/>
    <property type="molecule type" value="Genomic_DNA"/>
</dbReference>
<proteinExistence type="predicted"/>
<name>A0A0M3AK99_9SPHN</name>
<feature type="region of interest" description="Disordered" evidence="1">
    <location>
        <begin position="157"/>
        <end position="179"/>
    </location>
</feature>
<accession>A0A0M3AK99</accession>
<dbReference type="PATRIC" id="fig|56193.3.peg.4174"/>
<keyword evidence="2" id="KW-0472">Membrane</keyword>